<evidence type="ECO:0000256" key="15">
    <source>
        <dbReference type="SAM" id="Phobius"/>
    </source>
</evidence>
<feature type="transmembrane region" description="Helical" evidence="15">
    <location>
        <begin position="360"/>
        <end position="379"/>
    </location>
</feature>
<feature type="transmembrane region" description="Helical" evidence="15">
    <location>
        <begin position="546"/>
        <end position="569"/>
    </location>
</feature>
<feature type="transmembrane region" description="Helical" evidence="15">
    <location>
        <begin position="291"/>
        <end position="309"/>
    </location>
</feature>
<evidence type="ECO:0000256" key="1">
    <source>
        <dbReference type="ARBA" id="ARBA00004195"/>
    </source>
</evidence>
<feature type="region of interest" description="Disordered" evidence="14">
    <location>
        <begin position="1164"/>
        <end position="1187"/>
    </location>
</feature>
<feature type="region of interest" description="Disordered" evidence="14">
    <location>
        <begin position="1010"/>
        <end position="1055"/>
    </location>
</feature>
<feature type="transmembrane region" description="Helical" evidence="15">
    <location>
        <begin position="460"/>
        <end position="476"/>
    </location>
</feature>
<feature type="transmembrane region" description="Helical" evidence="15">
    <location>
        <begin position="321"/>
        <end position="348"/>
    </location>
</feature>
<evidence type="ECO:0000256" key="13">
    <source>
        <dbReference type="RuleBase" id="RU003722"/>
    </source>
</evidence>
<feature type="compositionally biased region" description="Low complexity" evidence="14">
    <location>
        <begin position="137"/>
        <end position="150"/>
    </location>
</feature>
<evidence type="ECO:0000313" key="17">
    <source>
        <dbReference type="EMBL" id="KRG03646.1"/>
    </source>
</evidence>
<feature type="region of interest" description="Disordered" evidence="14">
    <location>
        <begin position="974"/>
        <end position="994"/>
    </location>
</feature>
<evidence type="ECO:0000259" key="16">
    <source>
        <dbReference type="Pfam" id="PF00999"/>
    </source>
</evidence>
<dbReference type="PANTHER" id="PTHR10110:SF98">
    <property type="entry name" value="SODIUM_HYDROGEN EXCHANGER"/>
    <property type="match status" value="1"/>
</dbReference>
<dbReference type="InterPro" id="IPR006153">
    <property type="entry name" value="Cation/H_exchanger_TM"/>
</dbReference>
<feature type="region of interest" description="Disordered" evidence="14">
    <location>
        <begin position="829"/>
        <end position="901"/>
    </location>
</feature>
<gene>
    <name evidence="17" type="primary">Dmoj\GI21064</name>
    <name evidence="17" type="ORF">Dmoj_GI21064</name>
</gene>
<keyword evidence="18" id="KW-1185">Reference proteome</keyword>
<comment type="similarity">
    <text evidence="13">Belongs to the monovalent cation:proton antiporter 1 (CPA1) transporter (TC 2.A.36) family.</text>
</comment>
<dbReference type="GO" id="GO:0005886">
    <property type="term" value="C:plasma membrane"/>
    <property type="evidence" value="ECO:0007669"/>
    <property type="project" value="UniProtKB-SubCell"/>
</dbReference>
<keyword evidence="3 13" id="KW-0813">Transport</keyword>
<feature type="compositionally biased region" description="Basic and acidic residues" evidence="14">
    <location>
        <begin position="1015"/>
        <end position="1033"/>
    </location>
</feature>
<comment type="subcellular location">
    <subcellularLocation>
        <location evidence="2">Cell membrane</location>
        <topology evidence="2">Multi-pass membrane protein</topology>
    </subcellularLocation>
    <subcellularLocation>
        <location evidence="1">Recycling endosome membrane</location>
        <topology evidence="1">Multi-pass membrane protein</topology>
    </subcellularLocation>
</comment>
<keyword evidence="5" id="KW-1003">Cell membrane</keyword>
<evidence type="ECO:0000256" key="7">
    <source>
        <dbReference type="ARBA" id="ARBA00022753"/>
    </source>
</evidence>
<feature type="transmembrane region" description="Helical" evidence="15">
    <location>
        <begin position="513"/>
        <end position="534"/>
    </location>
</feature>
<feature type="region of interest" description="Disordered" evidence="14">
    <location>
        <begin position="1201"/>
        <end position="1225"/>
    </location>
</feature>
<name>A0A0Q9XFZ5_DROMO</name>
<dbReference type="PRINTS" id="PR01084">
    <property type="entry name" value="NAHEXCHNGR"/>
</dbReference>
<keyword evidence="4 13" id="KW-0050">Antiport</keyword>
<feature type="region of interest" description="Disordered" evidence="14">
    <location>
        <begin position="136"/>
        <end position="156"/>
    </location>
</feature>
<evidence type="ECO:0000256" key="14">
    <source>
        <dbReference type="SAM" id="MobiDB-lite"/>
    </source>
</evidence>
<evidence type="ECO:0000313" key="18">
    <source>
        <dbReference type="Proteomes" id="UP000009192"/>
    </source>
</evidence>
<dbReference type="PANTHER" id="PTHR10110">
    <property type="entry name" value="SODIUM/HYDROGEN EXCHANGER"/>
    <property type="match status" value="1"/>
</dbReference>
<dbReference type="Pfam" id="PF00999">
    <property type="entry name" value="Na_H_Exchanger"/>
    <property type="match status" value="1"/>
</dbReference>
<sequence length="1371" mass="150753">MSGRTEKDYDSATPALQQQMNLARRACWSSCTSTAAPPTPTPTHTRSADSNSSYRLGTIKSQLRERTACQAVNRMARNQSVHHLAAPPAIAPPSEQPSAATKMCKYSDSSSWQRQLLLLLCGICLLLGSIEARPNMSAASSSSSSSSSSSTMKPADSLPQLNLAQTTTTSSSLAASTALPPPLPLPNAAHLKADAHGEKDLFDVSLDDEEEEGHHHTERYPLSQVDFARVKTPFIIGIWILSASIAKIGFHMTPKLHLIFPESCLLIVVGVVIGVVLYFCTDVAVSPLTPNTFFFYMLPPIILDAGYFMPNRMFFDNLGTILLMAVVGTIFNVATIGGSLYACGVMGIFGDETPKLLDVFLFASLISAVDPVAVLAVFEEIHVNEILYIVVFGESLLNDAVTVVMYHMMEVYNEIGLPHIMAQDIASGVGSFFVVALGGTAIGIIWGFLTGLVTRFTDHVRVIEPIFIFVMAYLAYLNAEIFHMSGILAITFCGITMKNYVESNISQKSHTTVKYALKMLSSSAETIIFMFLGVATVNNMHVWNTWFVVLTITFCSVFRVIGVIILSAIANRFRLHKLSRVDQFVMSYGGLRGAVAFALVLLVDEKVVKHKNMFVTTTIAVIYFTVFLQGITIKPLVKILNVKRANKRKPSMNERIHERFMDHLMAGIEDIVGKTGNYNVRDKFKRFDNRFIRPLLIRDLKGAEPKIIETYSKLTMRDAMEVMRRNPSTIGQMTGTESMSALFRNYTNNYIGGSPSLTNLDNSCSHNLDMAELDYNPSKKDLTDAKIHHLLAEELKPYRRHRRLSYSRHAVDDRDLSTQVNYKMQMNFRRMFNDRKHHKRSKRGASNKETKENVKQNHVSFPDFQQNGTAKRLSNGTNTHPSSNHSRKKSYRKRHTHNSLNKYRRLDIAEDCQQNPNEINVIGPSDDWDDGLTFTAKSSPDSDRANNNSLIAHIQNLPGFDASKARIVQHYAPKLEDGPQPELDSPDPPVGPTAAELILPWRRDRSYQSIVAEHPIPEEDRNLSRDSDGERRVATPTATESQLPWKRQGDESTDAVQQNEFPAWASNKEYLAYNSPSATFLGGINKPKQPKSVIGLFRRESSSSKAGSLGLGSNSSGAVDAATASQDLMAVPNAGNAMNSTASTSMHNPRLDNRSQSISSSTLGAHLVGPDGHTGPFPVTASHRRNVRRGSMLELSGDTIPEESTYQHGHSKSLCEPADGDDWDAMPLTNTGASVSASTASERVMHSGREPLLPRLASTPRAQIRHMSAGAVSGATVGVPGCKNQVTTALLDYEDTDSDTEDEDDDEGEDFDLYDDENIVVTTFTAPLTPRLHELGRRGGSGGGGASGSGPTTSTTTTSIRLTRNNDESII</sequence>
<dbReference type="InterPro" id="IPR004709">
    <property type="entry name" value="NaH_exchanger"/>
</dbReference>
<feature type="compositionally biased region" description="Polar residues" evidence="14">
    <location>
        <begin position="856"/>
        <end position="884"/>
    </location>
</feature>
<dbReference type="GO" id="GO:0055038">
    <property type="term" value="C:recycling endosome membrane"/>
    <property type="evidence" value="ECO:0007669"/>
    <property type="project" value="UniProtKB-SubCell"/>
</dbReference>
<feature type="compositionally biased region" description="Gly residues" evidence="14">
    <location>
        <begin position="1338"/>
        <end position="1348"/>
    </location>
</feature>
<feature type="transmembrane region" description="Helical" evidence="15">
    <location>
        <begin position="429"/>
        <end position="453"/>
    </location>
</feature>
<accession>A0A0Q9XFZ5</accession>
<evidence type="ECO:0000256" key="8">
    <source>
        <dbReference type="ARBA" id="ARBA00022989"/>
    </source>
</evidence>
<keyword evidence="12 13" id="KW-0739">Sodium transport</keyword>
<feature type="region of interest" description="Disordered" evidence="14">
    <location>
        <begin position="33"/>
        <end position="55"/>
    </location>
</feature>
<dbReference type="Proteomes" id="UP000009192">
    <property type="component" value="Unassembled WGS sequence"/>
</dbReference>
<feature type="compositionally biased region" description="Basic and acidic residues" evidence="14">
    <location>
        <begin position="846"/>
        <end position="855"/>
    </location>
</feature>
<keyword evidence="7" id="KW-0967">Endosome</keyword>
<feature type="compositionally biased region" description="Basic residues" evidence="14">
    <location>
        <begin position="835"/>
        <end position="845"/>
    </location>
</feature>
<dbReference type="EMBL" id="CH933807">
    <property type="protein sequence ID" value="KRG03646.1"/>
    <property type="molecule type" value="Genomic_DNA"/>
</dbReference>
<feature type="transmembrane region" description="Helical" evidence="15">
    <location>
        <begin position="482"/>
        <end position="501"/>
    </location>
</feature>
<evidence type="ECO:0000256" key="6">
    <source>
        <dbReference type="ARBA" id="ARBA00022692"/>
    </source>
</evidence>
<dbReference type="InterPro" id="IPR018422">
    <property type="entry name" value="Cation/H_exchanger_CPA1"/>
</dbReference>
<feature type="compositionally biased region" description="Basic residues" evidence="14">
    <location>
        <begin position="885"/>
        <end position="897"/>
    </location>
</feature>
<dbReference type="GO" id="GO:0015386">
    <property type="term" value="F:potassium:proton antiporter activity"/>
    <property type="evidence" value="ECO:0007669"/>
    <property type="project" value="TreeGrafter"/>
</dbReference>
<dbReference type="GO" id="GO:0015385">
    <property type="term" value="F:sodium:proton antiporter activity"/>
    <property type="evidence" value="ECO:0007669"/>
    <property type="project" value="InterPro"/>
</dbReference>
<evidence type="ECO:0000256" key="5">
    <source>
        <dbReference type="ARBA" id="ARBA00022475"/>
    </source>
</evidence>
<dbReference type="GO" id="GO:0098719">
    <property type="term" value="P:sodium ion import across plasma membrane"/>
    <property type="evidence" value="ECO:0007669"/>
    <property type="project" value="TreeGrafter"/>
</dbReference>
<dbReference type="OrthoDB" id="196264at2759"/>
<keyword evidence="9" id="KW-0915">Sodium</keyword>
<feature type="transmembrane region" description="Helical" evidence="15">
    <location>
        <begin position="227"/>
        <end position="246"/>
    </location>
</feature>
<protein>
    <recommendedName>
        <fullName evidence="13">Sodium/hydrogen exchanger</fullName>
    </recommendedName>
</protein>
<feature type="transmembrane region" description="Helical" evidence="15">
    <location>
        <begin position="258"/>
        <end position="279"/>
    </location>
</feature>
<feature type="compositionally biased region" description="Low complexity" evidence="14">
    <location>
        <begin position="1349"/>
        <end position="1359"/>
    </location>
</feature>
<organism evidence="17 18">
    <name type="scientific">Drosophila mojavensis</name>
    <name type="common">Fruit fly</name>
    <dbReference type="NCBI Taxonomy" id="7230"/>
    <lineage>
        <taxon>Eukaryota</taxon>
        <taxon>Metazoa</taxon>
        <taxon>Ecdysozoa</taxon>
        <taxon>Arthropoda</taxon>
        <taxon>Hexapoda</taxon>
        <taxon>Insecta</taxon>
        <taxon>Pterygota</taxon>
        <taxon>Neoptera</taxon>
        <taxon>Endopterygota</taxon>
        <taxon>Diptera</taxon>
        <taxon>Brachycera</taxon>
        <taxon>Muscomorpha</taxon>
        <taxon>Ephydroidea</taxon>
        <taxon>Drosophilidae</taxon>
        <taxon>Drosophila</taxon>
    </lineage>
</organism>
<feature type="transmembrane region" description="Helical" evidence="15">
    <location>
        <begin position="614"/>
        <end position="637"/>
    </location>
</feature>
<feature type="domain" description="Cation/H+ exchanger transmembrane" evidence="16">
    <location>
        <begin position="240"/>
        <end position="638"/>
    </location>
</feature>
<dbReference type="Gene3D" id="6.10.140.1330">
    <property type="match status" value="1"/>
</dbReference>
<dbReference type="GO" id="GO:0051453">
    <property type="term" value="P:regulation of intracellular pH"/>
    <property type="evidence" value="ECO:0007669"/>
    <property type="project" value="TreeGrafter"/>
</dbReference>
<reference evidence="17 18" key="1">
    <citation type="journal article" date="2007" name="Nature">
        <title>Evolution of genes and genomes on the Drosophila phylogeny.</title>
        <authorList>
            <consortium name="Drosophila 12 Genomes Consortium"/>
            <person name="Clark A.G."/>
            <person name="Eisen M.B."/>
            <person name="Smith D.R."/>
            <person name="Bergman C.M."/>
            <person name="Oliver B."/>
            <person name="Markow T.A."/>
            <person name="Kaufman T.C."/>
            <person name="Kellis M."/>
            <person name="Gelbart W."/>
            <person name="Iyer V.N."/>
            <person name="Pollard D.A."/>
            <person name="Sackton T.B."/>
            <person name="Larracuente A.M."/>
            <person name="Singh N.D."/>
            <person name="Abad J.P."/>
            <person name="Abt D.N."/>
            <person name="Adryan B."/>
            <person name="Aguade M."/>
            <person name="Akashi H."/>
            <person name="Anderson W.W."/>
            <person name="Aquadro C.F."/>
            <person name="Ardell D.H."/>
            <person name="Arguello R."/>
            <person name="Artieri C.G."/>
            <person name="Barbash D.A."/>
            <person name="Barker D."/>
            <person name="Barsanti P."/>
            <person name="Batterham P."/>
            <person name="Batzoglou S."/>
            <person name="Begun D."/>
            <person name="Bhutkar A."/>
            <person name="Blanco E."/>
            <person name="Bosak S.A."/>
            <person name="Bradley R.K."/>
            <person name="Brand A.D."/>
            <person name="Brent M.R."/>
            <person name="Brooks A.N."/>
            <person name="Brown R.H."/>
            <person name="Butlin R.K."/>
            <person name="Caggese C."/>
            <person name="Calvi B.R."/>
            <person name="Bernardo de Carvalho A."/>
            <person name="Caspi A."/>
            <person name="Castrezana S."/>
            <person name="Celniker S.E."/>
            <person name="Chang J.L."/>
            <person name="Chapple C."/>
            <person name="Chatterji S."/>
            <person name="Chinwalla A."/>
            <person name="Civetta A."/>
            <person name="Clifton S.W."/>
            <person name="Comeron J.M."/>
            <person name="Costello J.C."/>
            <person name="Coyne J.A."/>
            <person name="Daub J."/>
            <person name="David R.G."/>
            <person name="Delcher A.L."/>
            <person name="Delehaunty K."/>
            <person name="Do C.B."/>
            <person name="Ebling H."/>
            <person name="Edwards K."/>
            <person name="Eickbush T."/>
            <person name="Evans J.D."/>
            <person name="Filipski A."/>
            <person name="Findeiss S."/>
            <person name="Freyhult E."/>
            <person name="Fulton L."/>
            <person name="Fulton R."/>
            <person name="Garcia A.C."/>
            <person name="Gardiner A."/>
            <person name="Garfield D.A."/>
            <person name="Garvin B.E."/>
            <person name="Gibson G."/>
            <person name="Gilbert D."/>
            <person name="Gnerre S."/>
            <person name="Godfrey J."/>
            <person name="Good R."/>
            <person name="Gotea V."/>
            <person name="Gravely B."/>
            <person name="Greenberg A.J."/>
            <person name="Griffiths-Jones S."/>
            <person name="Gross S."/>
            <person name="Guigo R."/>
            <person name="Gustafson E.A."/>
            <person name="Haerty W."/>
            <person name="Hahn M.W."/>
            <person name="Halligan D.L."/>
            <person name="Halpern A.L."/>
            <person name="Halter G.M."/>
            <person name="Han M.V."/>
            <person name="Heger A."/>
            <person name="Hillier L."/>
            <person name="Hinrichs A.S."/>
            <person name="Holmes I."/>
            <person name="Hoskins R.A."/>
            <person name="Hubisz M.J."/>
            <person name="Hultmark D."/>
            <person name="Huntley M.A."/>
            <person name="Jaffe D.B."/>
            <person name="Jagadeeshan S."/>
            <person name="Jeck W.R."/>
            <person name="Johnson J."/>
            <person name="Jones C.D."/>
            <person name="Jordan W.C."/>
            <person name="Karpen G.H."/>
            <person name="Kataoka E."/>
            <person name="Keightley P.D."/>
            <person name="Kheradpour P."/>
            <person name="Kirkness E.F."/>
            <person name="Koerich L.B."/>
            <person name="Kristiansen K."/>
            <person name="Kudrna D."/>
            <person name="Kulathinal R.J."/>
            <person name="Kumar S."/>
            <person name="Kwok R."/>
            <person name="Lander E."/>
            <person name="Langley C.H."/>
            <person name="Lapoint R."/>
            <person name="Lazzaro B.P."/>
            <person name="Lee S.J."/>
            <person name="Levesque L."/>
            <person name="Li R."/>
            <person name="Lin C.F."/>
            <person name="Lin M.F."/>
            <person name="Lindblad-Toh K."/>
            <person name="Llopart A."/>
            <person name="Long M."/>
            <person name="Low L."/>
            <person name="Lozovsky E."/>
            <person name="Lu J."/>
            <person name="Luo M."/>
            <person name="Machado C.A."/>
            <person name="Makalowski W."/>
            <person name="Marzo M."/>
            <person name="Matsuda M."/>
            <person name="Matzkin L."/>
            <person name="McAllister B."/>
            <person name="McBride C.S."/>
            <person name="McKernan B."/>
            <person name="McKernan K."/>
            <person name="Mendez-Lago M."/>
            <person name="Minx P."/>
            <person name="Mollenhauer M.U."/>
            <person name="Montooth K."/>
            <person name="Mount S.M."/>
            <person name="Mu X."/>
            <person name="Myers E."/>
            <person name="Negre B."/>
            <person name="Newfeld S."/>
            <person name="Nielsen R."/>
            <person name="Noor M.A."/>
            <person name="O'Grady P."/>
            <person name="Pachter L."/>
            <person name="Papaceit M."/>
            <person name="Parisi M.J."/>
            <person name="Parisi M."/>
            <person name="Parts L."/>
            <person name="Pedersen J.S."/>
            <person name="Pesole G."/>
            <person name="Phillippy A.M."/>
            <person name="Ponting C.P."/>
            <person name="Pop M."/>
            <person name="Porcelli D."/>
            <person name="Powell J.R."/>
            <person name="Prohaska S."/>
            <person name="Pruitt K."/>
            <person name="Puig M."/>
            <person name="Quesneville H."/>
            <person name="Ram K.R."/>
            <person name="Rand D."/>
            <person name="Rasmussen M.D."/>
            <person name="Reed L.K."/>
            <person name="Reenan R."/>
            <person name="Reily A."/>
            <person name="Remington K.A."/>
            <person name="Rieger T.T."/>
            <person name="Ritchie M.G."/>
            <person name="Robin C."/>
            <person name="Rogers Y.H."/>
            <person name="Rohde C."/>
            <person name="Rozas J."/>
            <person name="Rubenfield M.J."/>
            <person name="Ruiz A."/>
            <person name="Russo S."/>
            <person name="Salzberg S.L."/>
            <person name="Sanchez-Gracia A."/>
            <person name="Saranga D.J."/>
            <person name="Sato H."/>
            <person name="Schaeffer S.W."/>
            <person name="Schatz M.C."/>
            <person name="Schlenke T."/>
            <person name="Schwartz R."/>
            <person name="Segarra C."/>
            <person name="Singh R.S."/>
            <person name="Sirot L."/>
            <person name="Sirota M."/>
            <person name="Sisneros N.B."/>
            <person name="Smith C.D."/>
            <person name="Smith T.F."/>
            <person name="Spieth J."/>
            <person name="Stage D.E."/>
            <person name="Stark A."/>
            <person name="Stephan W."/>
            <person name="Strausberg R.L."/>
            <person name="Strempel S."/>
            <person name="Sturgill D."/>
            <person name="Sutton G."/>
            <person name="Sutton G.G."/>
            <person name="Tao W."/>
            <person name="Teichmann S."/>
            <person name="Tobari Y.N."/>
            <person name="Tomimura Y."/>
            <person name="Tsolas J.M."/>
            <person name="Valente V.L."/>
            <person name="Venter E."/>
            <person name="Venter J.C."/>
            <person name="Vicario S."/>
            <person name="Vieira F.G."/>
            <person name="Vilella A.J."/>
            <person name="Villasante A."/>
            <person name="Walenz B."/>
            <person name="Wang J."/>
            <person name="Wasserman M."/>
            <person name="Watts T."/>
            <person name="Wilson D."/>
            <person name="Wilson R.K."/>
            <person name="Wing R.A."/>
            <person name="Wolfner M.F."/>
            <person name="Wong A."/>
            <person name="Wong G.K."/>
            <person name="Wu C.I."/>
            <person name="Wu G."/>
            <person name="Yamamoto D."/>
            <person name="Yang H.P."/>
            <person name="Yang S.P."/>
            <person name="Yorke J.A."/>
            <person name="Yoshida K."/>
            <person name="Zdobnov E."/>
            <person name="Zhang P."/>
            <person name="Zhang Y."/>
            <person name="Zimin A.V."/>
            <person name="Baldwin J."/>
            <person name="Abdouelleil A."/>
            <person name="Abdulkadir J."/>
            <person name="Abebe A."/>
            <person name="Abera B."/>
            <person name="Abreu J."/>
            <person name="Acer S.C."/>
            <person name="Aftuck L."/>
            <person name="Alexander A."/>
            <person name="An P."/>
            <person name="Anderson E."/>
            <person name="Anderson S."/>
            <person name="Arachi H."/>
            <person name="Azer M."/>
            <person name="Bachantsang P."/>
            <person name="Barry A."/>
            <person name="Bayul T."/>
            <person name="Berlin A."/>
            <person name="Bessette D."/>
            <person name="Bloom T."/>
            <person name="Blye J."/>
            <person name="Boguslavskiy L."/>
            <person name="Bonnet C."/>
            <person name="Boukhgalter B."/>
            <person name="Bourzgui I."/>
            <person name="Brown A."/>
            <person name="Cahill P."/>
            <person name="Channer S."/>
            <person name="Cheshatsang Y."/>
            <person name="Chuda L."/>
            <person name="Citroen M."/>
            <person name="Collymore A."/>
            <person name="Cooke P."/>
            <person name="Costello M."/>
            <person name="D'Aco K."/>
            <person name="Daza R."/>
            <person name="De Haan G."/>
            <person name="DeGray S."/>
            <person name="DeMaso C."/>
            <person name="Dhargay N."/>
            <person name="Dooley K."/>
            <person name="Dooley E."/>
            <person name="Doricent M."/>
            <person name="Dorje P."/>
            <person name="Dorjee K."/>
            <person name="Dupes A."/>
            <person name="Elong R."/>
            <person name="Falk J."/>
            <person name="Farina A."/>
            <person name="Faro S."/>
            <person name="Ferguson D."/>
            <person name="Fisher S."/>
            <person name="Foley C.D."/>
            <person name="Franke A."/>
            <person name="Friedrich D."/>
            <person name="Gadbois L."/>
            <person name="Gearin G."/>
            <person name="Gearin C.R."/>
            <person name="Giannoukos G."/>
            <person name="Goode T."/>
            <person name="Graham J."/>
            <person name="Grandbois E."/>
            <person name="Grewal S."/>
            <person name="Gyaltsen K."/>
            <person name="Hafez N."/>
            <person name="Hagos B."/>
            <person name="Hall J."/>
            <person name="Henson C."/>
            <person name="Hollinger A."/>
            <person name="Honan T."/>
            <person name="Huard M.D."/>
            <person name="Hughes L."/>
            <person name="Hurhula B."/>
            <person name="Husby M.E."/>
            <person name="Kamat A."/>
            <person name="Kanga B."/>
            <person name="Kashin S."/>
            <person name="Khazanovich D."/>
            <person name="Kisner P."/>
            <person name="Lance K."/>
            <person name="Lara M."/>
            <person name="Lee W."/>
            <person name="Lennon N."/>
            <person name="Letendre F."/>
            <person name="LeVine R."/>
            <person name="Lipovsky A."/>
            <person name="Liu X."/>
            <person name="Liu J."/>
            <person name="Liu S."/>
            <person name="Lokyitsang T."/>
            <person name="Lokyitsang Y."/>
            <person name="Lubonja R."/>
            <person name="Lui A."/>
            <person name="MacDonald P."/>
            <person name="Magnisalis V."/>
            <person name="Maru K."/>
            <person name="Matthews C."/>
            <person name="McCusker W."/>
            <person name="McDonough S."/>
            <person name="Mehta T."/>
            <person name="Meldrim J."/>
            <person name="Meneus L."/>
            <person name="Mihai O."/>
            <person name="Mihalev A."/>
            <person name="Mihova T."/>
            <person name="Mittelman R."/>
            <person name="Mlenga V."/>
            <person name="Montmayeur A."/>
            <person name="Mulrain L."/>
            <person name="Navidi A."/>
            <person name="Naylor J."/>
            <person name="Negash T."/>
            <person name="Nguyen T."/>
            <person name="Nguyen N."/>
            <person name="Nicol R."/>
            <person name="Norbu C."/>
            <person name="Norbu N."/>
            <person name="Novod N."/>
            <person name="O'Neill B."/>
            <person name="Osman S."/>
            <person name="Markiewicz E."/>
            <person name="Oyono O.L."/>
            <person name="Patti C."/>
            <person name="Phunkhang P."/>
            <person name="Pierre F."/>
            <person name="Priest M."/>
            <person name="Raghuraman S."/>
            <person name="Rege F."/>
            <person name="Reyes R."/>
            <person name="Rise C."/>
            <person name="Rogov P."/>
            <person name="Ross K."/>
            <person name="Ryan E."/>
            <person name="Settipalli S."/>
            <person name="Shea T."/>
            <person name="Sherpa N."/>
            <person name="Shi L."/>
            <person name="Shih D."/>
            <person name="Sparrow T."/>
            <person name="Spaulding J."/>
            <person name="Stalker J."/>
            <person name="Stange-Thomann N."/>
            <person name="Stavropoulos S."/>
            <person name="Stone C."/>
            <person name="Strader C."/>
            <person name="Tesfaye S."/>
            <person name="Thomson T."/>
            <person name="Thoulutsang Y."/>
            <person name="Thoulutsang D."/>
            <person name="Topham K."/>
            <person name="Topping I."/>
            <person name="Tsamla T."/>
            <person name="Vassiliev H."/>
            <person name="Vo A."/>
            <person name="Wangchuk T."/>
            <person name="Wangdi T."/>
            <person name="Weiand M."/>
            <person name="Wilkinson J."/>
            <person name="Wilson A."/>
            <person name="Yadav S."/>
            <person name="Young G."/>
            <person name="Yu Q."/>
            <person name="Zembek L."/>
            <person name="Zhong D."/>
            <person name="Zimmer A."/>
            <person name="Zwirko Z."/>
            <person name="Jaffe D.B."/>
            <person name="Alvarez P."/>
            <person name="Brockman W."/>
            <person name="Butler J."/>
            <person name="Chin C."/>
            <person name="Gnerre S."/>
            <person name="Grabherr M."/>
            <person name="Kleber M."/>
            <person name="Mauceli E."/>
            <person name="MacCallum I."/>
        </authorList>
    </citation>
    <scope>NUCLEOTIDE SEQUENCE [LARGE SCALE GENOMIC DNA]</scope>
    <source>
        <strain evidence="18">Tucson 15081-1352.22</strain>
    </source>
</reference>
<dbReference type="Gene3D" id="6.10.250.1040">
    <property type="match status" value="1"/>
</dbReference>
<evidence type="ECO:0000256" key="10">
    <source>
        <dbReference type="ARBA" id="ARBA00023065"/>
    </source>
</evidence>
<keyword evidence="6 13" id="KW-0812">Transmembrane</keyword>
<evidence type="ECO:0000256" key="9">
    <source>
        <dbReference type="ARBA" id="ARBA00023053"/>
    </source>
</evidence>
<evidence type="ECO:0000256" key="3">
    <source>
        <dbReference type="ARBA" id="ARBA00022448"/>
    </source>
</evidence>
<dbReference type="PRINTS" id="PR01087">
    <property type="entry name" value="NAHEXCHNGR3"/>
</dbReference>
<evidence type="ECO:0000256" key="11">
    <source>
        <dbReference type="ARBA" id="ARBA00023136"/>
    </source>
</evidence>
<keyword evidence="8 15" id="KW-1133">Transmembrane helix</keyword>
<proteinExistence type="inferred from homology"/>
<dbReference type="InterPro" id="IPR018410">
    <property type="entry name" value="Na/H_exchanger_3/5"/>
</dbReference>
<keyword evidence="10 13" id="KW-0406">Ion transport</keyword>
<keyword evidence="11 15" id="KW-0472">Membrane</keyword>
<evidence type="ECO:0000256" key="2">
    <source>
        <dbReference type="ARBA" id="ARBA00004651"/>
    </source>
</evidence>
<evidence type="ECO:0000256" key="12">
    <source>
        <dbReference type="ARBA" id="ARBA00023201"/>
    </source>
</evidence>
<evidence type="ECO:0000256" key="4">
    <source>
        <dbReference type="ARBA" id="ARBA00022449"/>
    </source>
</evidence>
<dbReference type="NCBIfam" id="TIGR00840">
    <property type="entry name" value="b_cpa1"/>
    <property type="match status" value="1"/>
</dbReference>
<feature type="region of interest" description="Disordered" evidence="14">
    <location>
        <begin position="1330"/>
        <end position="1371"/>
    </location>
</feature>